<dbReference type="InterPro" id="IPR036322">
    <property type="entry name" value="WD40_repeat_dom_sf"/>
</dbReference>
<evidence type="ECO:0000313" key="2">
    <source>
        <dbReference type="EMBL" id="OSX58717.1"/>
    </source>
</evidence>
<gene>
    <name evidence="2" type="ORF">POSPLADRAFT_1071165</name>
</gene>
<reference evidence="2 3" key="1">
    <citation type="submission" date="2017-04" db="EMBL/GenBank/DDBJ databases">
        <title>Genome Sequence of the Model Brown-Rot Fungus Postia placenta SB12.</title>
        <authorList>
            <consortium name="DOE Joint Genome Institute"/>
            <person name="Gaskell J."/>
            <person name="Kersten P."/>
            <person name="Larrondo L.F."/>
            <person name="Canessa P."/>
            <person name="Martinez D."/>
            <person name="Hibbett D."/>
            <person name="Schmoll M."/>
            <person name="Kubicek C.P."/>
            <person name="Martinez A.T."/>
            <person name="Yadav J."/>
            <person name="Master E."/>
            <person name="Magnuson J.K."/>
            <person name="James T."/>
            <person name="Yaver D."/>
            <person name="Berka R."/>
            <person name="Labutti K."/>
            <person name="Lipzen A."/>
            <person name="Aerts A."/>
            <person name="Barry K."/>
            <person name="Henrissat B."/>
            <person name="Blanchette R."/>
            <person name="Grigoriev I."/>
            <person name="Cullen D."/>
        </authorList>
    </citation>
    <scope>NUCLEOTIDE SEQUENCE [LARGE SCALE GENOMIC DNA]</scope>
    <source>
        <strain evidence="2 3">MAD-698-R-SB12</strain>
    </source>
</reference>
<dbReference type="STRING" id="670580.A0A1X6MQS0"/>
<dbReference type="RefSeq" id="XP_024335511.1">
    <property type="nucleotide sequence ID" value="XM_024482425.1"/>
</dbReference>
<sequence length="598" mass="66522">MSSWLSRIENLQQCLDDFRFSTNDSANELLQLLCDICTVVREADANDATDLSVIVERSHAILNHGIALAYDQEDLFDFLPSFAHNDESPVVADSLQMPFGQSTVDTLVPLFQEWYSRIKSEDGTQKPIPTLPGPGRWDEASQPHGETTRLSRFRPDIAVTVTPDARLATVIHQARCGITCDHIYSPSNLVISPRSSFMAVTAAGGWKNLDPVVHWYDLDNPGYMDQNTSFRPALSDITHAVATDEDEKLLFVADSRCIQAYEVGSRSVENPGHPLKALYTLQSDGCDRDVAIMPNRRLVRAGKGRAFVWNIDLTQMLDDKQTGEGTPDADNQHDDRASPLVSVAVFADSNLMPSSWRLHEPTSWMLCGESGRLDRAYGCYALDLEHGGQVASRFLGHGGDTTSFSTSEGDANLFATACSDGYARLYDLRHPLPVMTFNSGKQAEPCSDVVLVHPDGLPSLFTGGETSQQIKMWDVRARAAIYELSTGNNAVVSMAWDTRSSSLFAATECQYMDRLGYTHDYRKARIPPWADDRVGENELDDEEDRGWPIKAFHGEDFFGYCFDAGEHTLFRYTFKPDEDPGPKELPAFGQASLYHTSW</sequence>
<dbReference type="EMBL" id="KZ110603">
    <property type="protein sequence ID" value="OSX58717.1"/>
    <property type="molecule type" value="Genomic_DNA"/>
</dbReference>
<feature type="region of interest" description="Disordered" evidence="1">
    <location>
        <begin position="122"/>
        <end position="147"/>
    </location>
</feature>
<feature type="compositionally biased region" description="Basic and acidic residues" evidence="1">
    <location>
        <begin position="136"/>
        <end position="147"/>
    </location>
</feature>
<organism evidence="2 3">
    <name type="scientific">Postia placenta MAD-698-R-SB12</name>
    <dbReference type="NCBI Taxonomy" id="670580"/>
    <lineage>
        <taxon>Eukaryota</taxon>
        <taxon>Fungi</taxon>
        <taxon>Dikarya</taxon>
        <taxon>Basidiomycota</taxon>
        <taxon>Agaricomycotina</taxon>
        <taxon>Agaricomycetes</taxon>
        <taxon>Polyporales</taxon>
        <taxon>Adustoporiaceae</taxon>
        <taxon>Rhodonia</taxon>
    </lineage>
</organism>
<accession>A0A1X6MQS0</accession>
<dbReference type="Proteomes" id="UP000194127">
    <property type="component" value="Unassembled WGS sequence"/>
</dbReference>
<dbReference type="OrthoDB" id="548949at2759"/>
<dbReference type="GeneID" id="36327374"/>
<name>A0A1X6MQS0_9APHY</name>
<keyword evidence="3" id="KW-1185">Reference proteome</keyword>
<evidence type="ECO:0000256" key="1">
    <source>
        <dbReference type="SAM" id="MobiDB-lite"/>
    </source>
</evidence>
<dbReference type="AlphaFoldDB" id="A0A1X6MQS0"/>
<evidence type="ECO:0000313" key="3">
    <source>
        <dbReference type="Proteomes" id="UP000194127"/>
    </source>
</evidence>
<dbReference type="Gene3D" id="2.130.10.10">
    <property type="entry name" value="YVTN repeat-like/Quinoprotein amine dehydrogenase"/>
    <property type="match status" value="1"/>
</dbReference>
<protein>
    <submittedName>
        <fullName evidence="2">Uncharacterized protein</fullName>
    </submittedName>
</protein>
<dbReference type="InterPro" id="IPR015943">
    <property type="entry name" value="WD40/YVTN_repeat-like_dom_sf"/>
</dbReference>
<proteinExistence type="predicted"/>
<dbReference type="SUPFAM" id="SSF50978">
    <property type="entry name" value="WD40 repeat-like"/>
    <property type="match status" value="1"/>
</dbReference>